<dbReference type="InterPro" id="IPR008965">
    <property type="entry name" value="CBM2/CBM3_carb-bd_dom_sf"/>
</dbReference>
<feature type="compositionally biased region" description="Basic and acidic residues" evidence="8">
    <location>
        <begin position="305"/>
        <end position="314"/>
    </location>
</feature>
<dbReference type="InterPro" id="IPR011009">
    <property type="entry name" value="Kinase-like_dom_sf"/>
</dbReference>
<gene>
    <name evidence="12" type="ORF">GCM10010191_86360</name>
</gene>
<evidence type="ECO:0000256" key="2">
    <source>
        <dbReference type="ARBA" id="ARBA00022527"/>
    </source>
</evidence>
<feature type="region of interest" description="Disordered" evidence="8">
    <location>
        <begin position="463"/>
        <end position="486"/>
    </location>
</feature>
<evidence type="ECO:0000259" key="11">
    <source>
        <dbReference type="PROSITE" id="PS51173"/>
    </source>
</evidence>
<evidence type="ECO:0000256" key="4">
    <source>
        <dbReference type="ARBA" id="ARBA00022741"/>
    </source>
</evidence>
<dbReference type="PROSITE" id="PS00108">
    <property type="entry name" value="PROTEIN_KINASE_ST"/>
    <property type="match status" value="1"/>
</dbReference>
<organism evidence="12 13">
    <name type="scientific">Actinomadura vinacea</name>
    <dbReference type="NCBI Taxonomy" id="115336"/>
    <lineage>
        <taxon>Bacteria</taxon>
        <taxon>Bacillati</taxon>
        <taxon>Actinomycetota</taxon>
        <taxon>Actinomycetes</taxon>
        <taxon>Streptosporangiales</taxon>
        <taxon>Thermomonosporaceae</taxon>
        <taxon>Actinomadura</taxon>
    </lineage>
</organism>
<dbReference type="Gene3D" id="3.30.200.20">
    <property type="entry name" value="Phosphorylase Kinase, domain 1"/>
    <property type="match status" value="1"/>
</dbReference>
<dbReference type="InterPro" id="IPR008271">
    <property type="entry name" value="Ser/Thr_kinase_AS"/>
</dbReference>
<keyword evidence="2" id="KW-0723">Serine/threonine-protein kinase</keyword>
<keyword evidence="5 12" id="KW-0418">Kinase</keyword>
<evidence type="ECO:0000256" key="5">
    <source>
        <dbReference type="ARBA" id="ARBA00022777"/>
    </source>
</evidence>
<dbReference type="SUPFAM" id="SSF56112">
    <property type="entry name" value="Protein kinase-like (PK-like)"/>
    <property type="match status" value="1"/>
</dbReference>
<name>A0ABP5XFJ6_9ACTN</name>
<dbReference type="PANTHER" id="PTHR43289:SF6">
    <property type="entry name" value="SERINE_THREONINE-PROTEIN KINASE NEKL-3"/>
    <property type="match status" value="1"/>
</dbReference>
<evidence type="ECO:0000313" key="13">
    <source>
        <dbReference type="Proteomes" id="UP001501231"/>
    </source>
</evidence>
<evidence type="ECO:0000256" key="3">
    <source>
        <dbReference type="ARBA" id="ARBA00022679"/>
    </source>
</evidence>
<dbReference type="SUPFAM" id="SSF49384">
    <property type="entry name" value="Carbohydrate-binding domain"/>
    <property type="match status" value="1"/>
</dbReference>
<dbReference type="SMART" id="SM00220">
    <property type="entry name" value="S_TKc"/>
    <property type="match status" value="1"/>
</dbReference>
<feature type="transmembrane region" description="Helical" evidence="9">
    <location>
        <begin position="333"/>
        <end position="354"/>
    </location>
</feature>
<dbReference type="Gene3D" id="2.60.40.290">
    <property type="match status" value="1"/>
</dbReference>
<dbReference type="PANTHER" id="PTHR43289">
    <property type="entry name" value="MITOGEN-ACTIVATED PROTEIN KINASE KINASE KINASE 20-RELATED"/>
    <property type="match status" value="1"/>
</dbReference>
<evidence type="ECO:0000256" key="7">
    <source>
        <dbReference type="PROSITE-ProRule" id="PRU10141"/>
    </source>
</evidence>
<dbReference type="PROSITE" id="PS51173">
    <property type="entry name" value="CBM2"/>
    <property type="match status" value="1"/>
</dbReference>
<dbReference type="Proteomes" id="UP001501231">
    <property type="component" value="Unassembled WGS sequence"/>
</dbReference>
<keyword evidence="6 7" id="KW-0067">ATP-binding</keyword>
<dbReference type="InterPro" id="IPR000719">
    <property type="entry name" value="Prot_kinase_dom"/>
</dbReference>
<evidence type="ECO:0000256" key="9">
    <source>
        <dbReference type="SAM" id="Phobius"/>
    </source>
</evidence>
<reference evidence="13" key="1">
    <citation type="journal article" date="2019" name="Int. J. Syst. Evol. Microbiol.">
        <title>The Global Catalogue of Microorganisms (GCM) 10K type strain sequencing project: providing services to taxonomists for standard genome sequencing and annotation.</title>
        <authorList>
            <consortium name="The Broad Institute Genomics Platform"/>
            <consortium name="The Broad Institute Genome Sequencing Center for Infectious Disease"/>
            <person name="Wu L."/>
            <person name="Ma J."/>
        </authorList>
    </citation>
    <scope>NUCLEOTIDE SEQUENCE [LARGE SCALE GENOMIC DNA]</scope>
    <source>
        <strain evidence="13">JCM 3325</strain>
    </source>
</reference>
<dbReference type="InterPro" id="IPR012291">
    <property type="entry name" value="CBM2_carb-bd_dom_sf"/>
</dbReference>
<sequence>MNADHHSGHAAHSFYSLFEGSDPSLGETSEVDLLIAGRHLGDRYRLVAPLGAGGMAMVWRAFDDVLDREVAVKVPREDGPEEFTRRLRQEARTAAGLEHPAITSVYDYGEAELSPDGRLPFVVMELLGGESLAARLTRGPLPWTDAAAVCARLAEALAAAHEAGVVHRDVKPGNVFLTPTGVKVLDFGIAFTAAAPGDGTLLGTPGYLAPELRTGAEPTAAADVYALGLTLVEAVTGRPEPPDMDALAGAGVPEDAAAGILRCLDERPDARPPADEVAAMLGAPPPPVREREPFTDGSDSDAEADTDRRTKVLDRPAPAPAVPESGRPHRRRLLIAGSVIAGITAAAAVIAVLVPSGPPPRSEGRPVPTSPQSPPAMVRCAVAYSVTGQWPGGFQAQVRVTNLGGPVDGWRLAWSFPDGQRITQLWNGGQAQDGAAVTVTAADWNRTIAPRGTVEFGFLGRRTGSGTGGDRAPDRFTLNGQDCRAG</sequence>
<feature type="domain" description="CBM2" evidence="11">
    <location>
        <begin position="373"/>
        <end position="486"/>
    </location>
</feature>
<keyword evidence="9" id="KW-0472">Membrane</keyword>
<dbReference type="InterPro" id="IPR017441">
    <property type="entry name" value="Protein_kinase_ATP_BS"/>
</dbReference>
<evidence type="ECO:0000256" key="1">
    <source>
        <dbReference type="ARBA" id="ARBA00012513"/>
    </source>
</evidence>
<dbReference type="CDD" id="cd14014">
    <property type="entry name" value="STKc_PknB_like"/>
    <property type="match status" value="1"/>
</dbReference>
<protein>
    <recommendedName>
        <fullName evidence="1">non-specific serine/threonine protein kinase</fullName>
        <ecNumber evidence="1">2.7.11.1</ecNumber>
    </recommendedName>
</protein>
<dbReference type="PROSITE" id="PS00107">
    <property type="entry name" value="PROTEIN_KINASE_ATP"/>
    <property type="match status" value="1"/>
</dbReference>
<keyword evidence="9" id="KW-1133">Transmembrane helix</keyword>
<evidence type="ECO:0000313" key="12">
    <source>
        <dbReference type="EMBL" id="GAA2454230.1"/>
    </source>
</evidence>
<dbReference type="SMART" id="SM00637">
    <property type="entry name" value="CBD_II"/>
    <property type="match status" value="1"/>
</dbReference>
<dbReference type="InterPro" id="IPR001919">
    <property type="entry name" value="CBD2"/>
</dbReference>
<keyword evidence="4 7" id="KW-0547">Nucleotide-binding</keyword>
<accession>A0ABP5XFJ6</accession>
<feature type="binding site" evidence="7">
    <location>
        <position position="73"/>
    </location>
    <ligand>
        <name>ATP</name>
        <dbReference type="ChEBI" id="CHEBI:30616"/>
    </ligand>
</feature>
<proteinExistence type="predicted"/>
<comment type="caution">
    <text evidence="12">The sequence shown here is derived from an EMBL/GenBank/DDBJ whole genome shotgun (WGS) entry which is preliminary data.</text>
</comment>
<dbReference type="GO" id="GO:0016301">
    <property type="term" value="F:kinase activity"/>
    <property type="evidence" value="ECO:0007669"/>
    <property type="project" value="UniProtKB-KW"/>
</dbReference>
<evidence type="ECO:0000256" key="6">
    <source>
        <dbReference type="ARBA" id="ARBA00022840"/>
    </source>
</evidence>
<dbReference type="PROSITE" id="PS50011">
    <property type="entry name" value="PROTEIN_KINASE_DOM"/>
    <property type="match status" value="1"/>
</dbReference>
<dbReference type="Pfam" id="PF00069">
    <property type="entry name" value="Pkinase"/>
    <property type="match status" value="1"/>
</dbReference>
<keyword evidence="9" id="KW-0812">Transmembrane</keyword>
<dbReference type="Gene3D" id="1.10.510.10">
    <property type="entry name" value="Transferase(Phosphotransferase) domain 1"/>
    <property type="match status" value="1"/>
</dbReference>
<evidence type="ECO:0000256" key="8">
    <source>
        <dbReference type="SAM" id="MobiDB-lite"/>
    </source>
</evidence>
<keyword evidence="3" id="KW-0808">Transferase</keyword>
<keyword evidence="13" id="KW-1185">Reference proteome</keyword>
<feature type="domain" description="Protein kinase" evidence="10">
    <location>
        <begin position="44"/>
        <end position="295"/>
    </location>
</feature>
<dbReference type="Pfam" id="PF00553">
    <property type="entry name" value="CBM_2"/>
    <property type="match status" value="1"/>
</dbReference>
<feature type="region of interest" description="Disordered" evidence="8">
    <location>
        <begin position="267"/>
        <end position="329"/>
    </location>
</feature>
<evidence type="ECO:0000259" key="10">
    <source>
        <dbReference type="PROSITE" id="PS50011"/>
    </source>
</evidence>
<dbReference type="EMBL" id="BAAARW010000039">
    <property type="protein sequence ID" value="GAA2454230.1"/>
    <property type="molecule type" value="Genomic_DNA"/>
</dbReference>
<dbReference type="EC" id="2.7.11.1" evidence="1"/>